<organism evidence="4 5">
    <name type="scientific">Longivirga aurantiaca</name>
    <dbReference type="NCBI Taxonomy" id="1837743"/>
    <lineage>
        <taxon>Bacteria</taxon>
        <taxon>Bacillati</taxon>
        <taxon>Actinomycetota</taxon>
        <taxon>Actinomycetes</taxon>
        <taxon>Sporichthyales</taxon>
        <taxon>Sporichthyaceae</taxon>
        <taxon>Longivirga</taxon>
    </lineage>
</organism>
<dbReference type="InterPro" id="IPR036291">
    <property type="entry name" value="NAD(P)-bd_dom_sf"/>
</dbReference>
<dbReference type="Pfam" id="PF00107">
    <property type="entry name" value="ADH_zinc_N"/>
    <property type="match status" value="1"/>
</dbReference>
<gene>
    <name evidence="4" type="ORF">ACFQGU_00820</name>
</gene>
<evidence type="ECO:0000259" key="3">
    <source>
        <dbReference type="SMART" id="SM00829"/>
    </source>
</evidence>
<sequence length="350" mass="35962">MRAVVWSAYGEMPVLGELPEPVCPDDGVVVRVGATGVCRSDWHAWLGHDPVPFLPWVPGHELAATVAVVGRDVTRWEVGDRVTVPFACGCGRCEQCAAGDTQVCPDQTQPGFTHHGSFADLVALHAADTNLVRLPDDLSFVDAASLGCRFATAYRAVVHQGRTTEGDVLAVHGCGGVGLSAVVVGVSLGAQVIAVDVSSEALATARALGAAATVDATGLTPDEVAAAVRDSTGGGAHVSVDALGGTATMTASIGSLRRRGRHVQVGLMLEDSAVAPVPMGRAIAEELEIYGSHGMPAHDYPEMLALVASGRLDVRRLVGRVIALEDAPAALAAMSEPATTSGMTVVDLAL</sequence>
<evidence type="ECO:0000313" key="5">
    <source>
        <dbReference type="Proteomes" id="UP001596138"/>
    </source>
</evidence>
<dbReference type="EMBL" id="JBHSTI010000002">
    <property type="protein sequence ID" value="MFC6236404.1"/>
    <property type="molecule type" value="Genomic_DNA"/>
</dbReference>
<dbReference type="SMART" id="SM00829">
    <property type="entry name" value="PKS_ER"/>
    <property type="match status" value="1"/>
</dbReference>
<evidence type="ECO:0000313" key="4">
    <source>
        <dbReference type="EMBL" id="MFC6236404.1"/>
    </source>
</evidence>
<dbReference type="PANTHER" id="PTHR43401">
    <property type="entry name" value="L-THREONINE 3-DEHYDROGENASE"/>
    <property type="match status" value="1"/>
</dbReference>
<keyword evidence="5" id="KW-1185">Reference proteome</keyword>
<name>A0ABW1SWJ1_9ACTN</name>
<feature type="domain" description="Enoyl reductase (ER)" evidence="3">
    <location>
        <begin position="10"/>
        <end position="346"/>
    </location>
</feature>
<keyword evidence="2" id="KW-0560">Oxidoreductase</keyword>
<dbReference type="Proteomes" id="UP001596138">
    <property type="component" value="Unassembled WGS sequence"/>
</dbReference>
<comment type="caution">
    <text evidence="4">The sequence shown here is derived from an EMBL/GenBank/DDBJ whole genome shotgun (WGS) entry which is preliminary data.</text>
</comment>
<dbReference type="SUPFAM" id="SSF50129">
    <property type="entry name" value="GroES-like"/>
    <property type="match status" value="1"/>
</dbReference>
<evidence type="ECO:0000256" key="2">
    <source>
        <dbReference type="ARBA" id="ARBA00023002"/>
    </source>
</evidence>
<dbReference type="Gene3D" id="3.90.180.10">
    <property type="entry name" value="Medium-chain alcohol dehydrogenases, catalytic domain"/>
    <property type="match status" value="1"/>
</dbReference>
<dbReference type="InterPro" id="IPR020843">
    <property type="entry name" value="ER"/>
</dbReference>
<protein>
    <submittedName>
        <fullName evidence="4">Zinc-dependent alcohol dehydrogenase family protein</fullName>
    </submittedName>
</protein>
<dbReference type="RefSeq" id="WP_386763450.1">
    <property type="nucleotide sequence ID" value="NZ_JBHSTI010000002.1"/>
</dbReference>
<accession>A0ABW1SWJ1</accession>
<dbReference type="PANTHER" id="PTHR43401:SF5">
    <property type="entry name" value="ALCOHOL DEHYDROGENASE-RELATED"/>
    <property type="match status" value="1"/>
</dbReference>
<reference evidence="5" key="1">
    <citation type="journal article" date="2019" name="Int. J. Syst. Evol. Microbiol.">
        <title>The Global Catalogue of Microorganisms (GCM) 10K type strain sequencing project: providing services to taxonomists for standard genome sequencing and annotation.</title>
        <authorList>
            <consortium name="The Broad Institute Genomics Platform"/>
            <consortium name="The Broad Institute Genome Sequencing Center for Infectious Disease"/>
            <person name="Wu L."/>
            <person name="Ma J."/>
        </authorList>
    </citation>
    <scope>NUCLEOTIDE SEQUENCE [LARGE SCALE GENOMIC DNA]</scope>
    <source>
        <strain evidence="5">CGMCC 4.7317</strain>
    </source>
</reference>
<evidence type="ECO:0000256" key="1">
    <source>
        <dbReference type="ARBA" id="ARBA00001947"/>
    </source>
</evidence>
<dbReference type="InterPro" id="IPR013149">
    <property type="entry name" value="ADH-like_C"/>
</dbReference>
<dbReference type="SUPFAM" id="SSF51735">
    <property type="entry name" value="NAD(P)-binding Rossmann-fold domains"/>
    <property type="match status" value="1"/>
</dbReference>
<dbReference type="Pfam" id="PF08240">
    <property type="entry name" value="ADH_N"/>
    <property type="match status" value="1"/>
</dbReference>
<dbReference type="CDD" id="cd08260">
    <property type="entry name" value="Zn_ADH6"/>
    <property type="match status" value="1"/>
</dbReference>
<dbReference type="InterPro" id="IPR013154">
    <property type="entry name" value="ADH-like_N"/>
</dbReference>
<comment type="cofactor">
    <cofactor evidence="1">
        <name>Zn(2+)</name>
        <dbReference type="ChEBI" id="CHEBI:29105"/>
    </cofactor>
</comment>
<dbReference type="InterPro" id="IPR011032">
    <property type="entry name" value="GroES-like_sf"/>
</dbReference>
<proteinExistence type="predicted"/>
<dbReference type="InterPro" id="IPR050129">
    <property type="entry name" value="Zn_alcohol_dh"/>
</dbReference>